<evidence type="ECO:0000313" key="13">
    <source>
        <dbReference type="Proteomes" id="UP000683428"/>
    </source>
</evidence>
<dbReference type="Proteomes" id="UP000683428">
    <property type="component" value="Chromosome"/>
</dbReference>
<evidence type="ECO:0000256" key="5">
    <source>
        <dbReference type="ARBA" id="ARBA00023015"/>
    </source>
</evidence>
<keyword evidence="13" id="KW-1185">Reference proteome</keyword>
<dbReference type="Pfam" id="PF00486">
    <property type="entry name" value="Trans_reg_C"/>
    <property type="match status" value="1"/>
</dbReference>
<feature type="domain" description="Response regulatory" evidence="10">
    <location>
        <begin position="2"/>
        <end position="116"/>
    </location>
</feature>
<dbReference type="CDD" id="cd00383">
    <property type="entry name" value="trans_reg_C"/>
    <property type="match status" value="1"/>
</dbReference>
<dbReference type="PROSITE" id="PS50110">
    <property type="entry name" value="RESPONSE_REGULATORY"/>
    <property type="match status" value="1"/>
</dbReference>
<dbReference type="RefSeq" id="WP_216126514.1">
    <property type="nucleotide sequence ID" value="NZ_CP064782.1"/>
</dbReference>
<feature type="domain" description="OmpR/PhoB-type" evidence="11">
    <location>
        <begin position="124"/>
        <end position="218"/>
    </location>
</feature>
<evidence type="ECO:0000256" key="8">
    <source>
        <dbReference type="PROSITE-ProRule" id="PRU00169"/>
    </source>
</evidence>
<proteinExistence type="predicted"/>
<dbReference type="GO" id="GO:0032993">
    <property type="term" value="C:protein-DNA complex"/>
    <property type="evidence" value="ECO:0007669"/>
    <property type="project" value="TreeGrafter"/>
</dbReference>
<dbReference type="KEGG" id="aiq:Azoinq_02900"/>
<evidence type="ECO:0000259" key="11">
    <source>
        <dbReference type="PROSITE" id="PS51755"/>
    </source>
</evidence>
<dbReference type="AlphaFoldDB" id="A0A975XV82"/>
<dbReference type="EMBL" id="CP064782">
    <property type="protein sequence ID" value="QWT49577.1"/>
    <property type="molecule type" value="Genomic_DNA"/>
</dbReference>
<dbReference type="PANTHER" id="PTHR48111">
    <property type="entry name" value="REGULATOR OF RPOS"/>
    <property type="match status" value="1"/>
</dbReference>
<keyword evidence="6 9" id="KW-0238">DNA-binding</keyword>
<dbReference type="GO" id="GO:0000976">
    <property type="term" value="F:transcription cis-regulatory region binding"/>
    <property type="evidence" value="ECO:0007669"/>
    <property type="project" value="TreeGrafter"/>
</dbReference>
<evidence type="ECO:0000256" key="7">
    <source>
        <dbReference type="ARBA" id="ARBA00023163"/>
    </source>
</evidence>
<feature type="DNA-binding region" description="OmpR/PhoB-type" evidence="9">
    <location>
        <begin position="124"/>
        <end position="218"/>
    </location>
</feature>
<feature type="modified residue" description="4-aspartylphosphate" evidence="8">
    <location>
        <position position="51"/>
    </location>
</feature>
<evidence type="ECO:0000256" key="9">
    <source>
        <dbReference type="PROSITE-ProRule" id="PRU01091"/>
    </source>
</evidence>
<dbReference type="GO" id="GO:0000156">
    <property type="term" value="F:phosphorelay response regulator activity"/>
    <property type="evidence" value="ECO:0007669"/>
    <property type="project" value="TreeGrafter"/>
</dbReference>
<name>A0A975XV82_9RHOO</name>
<dbReference type="InterPro" id="IPR001867">
    <property type="entry name" value="OmpR/PhoB-type_DNA-bd"/>
</dbReference>
<dbReference type="FunFam" id="3.40.50.2300:FF:000002">
    <property type="entry name" value="DNA-binding response regulator PhoP"/>
    <property type="match status" value="1"/>
</dbReference>
<dbReference type="PROSITE" id="PS51755">
    <property type="entry name" value="OMPR_PHOB"/>
    <property type="match status" value="1"/>
</dbReference>
<organism evidence="12 13">
    <name type="scientific">Azospira inquinata</name>
    <dbReference type="NCBI Taxonomy" id="2785627"/>
    <lineage>
        <taxon>Bacteria</taxon>
        <taxon>Pseudomonadati</taxon>
        <taxon>Pseudomonadota</taxon>
        <taxon>Betaproteobacteria</taxon>
        <taxon>Rhodocyclales</taxon>
        <taxon>Rhodocyclaceae</taxon>
        <taxon>Azospira</taxon>
    </lineage>
</organism>
<dbReference type="GO" id="GO:0005829">
    <property type="term" value="C:cytosol"/>
    <property type="evidence" value="ECO:0007669"/>
    <property type="project" value="TreeGrafter"/>
</dbReference>
<keyword evidence="7" id="KW-0804">Transcription</keyword>
<keyword evidence="2" id="KW-0963">Cytoplasm</keyword>
<evidence type="ECO:0000313" key="12">
    <source>
        <dbReference type="EMBL" id="QWT49577.1"/>
    </source>
</evidence>
<dbReference type="InterPro" id="IPR001789">
    <property type="entry name" value="Sig_transdc_resp-reg_receiver"/>
</dbReference>
<evidence type="ECO:0000256" key="6">
    <source>
        <dbReference type="ARBA" id="ARBA00023125"/>
    </source>
</evidence>
<dbReference type="Pfam" id="PF00072">
    <property type="entry name" value="Response_reg"/>
    <property type="match status" value="1"/>
</dbReference>
<reference evidence="12" key="1">
    <citation type="submission" date="2020-11" db="EMBL/GenBank/DDBJ databases">
        <title>Azospira inquinata sp. nov.</title>
        <authorList>
            <person name="Moe W.M."/>
            <person name="Mikes M.C."/>
        </authorList>
    </citation>
    <scope>NUCLEOTIDE SEQUENCE</scope>
    <source>
        <strain evidence="12">Azo-3</strain>
    </source>
</reference>
<dbReference type="PANTHER" id="PTHR48111:SF35">
    <property type="entry name" value="TRANSCRIPTIONAL REGULATORY PROTEIN QSEB"/>
    <property type="match status" value="1"/>
</dbReference>
<keyword evidence="3 8" id="KW-0597">Phosphoprotein</keyword>
<keyword evidence="5" id="KW-0805">Transcription regulation</keyword>
<evidence type="ECO:0000256" key="1">
    <source>
        <dbReference type="ARBA" id="ARBA00004496"/>
    </source>
</evidence>
<sequence length="228" mass="25151">MRILLIEDDPLLGDGIQVGLGLTGFAVDWVRDGETAWTRLETEAFDALVLDWNLPRLSGLDLLSRCRQRGQNVPILVLTARDTVPDKLRALDGGADDYVVKPFDLDELAARLRSLIRRSHGRTSPRLAHGPIELDPAARRAYLAGEEVELSPREFTLLETLLENAGRVLTRAQLEEAAYGGDGAVESNAVEVYIHHLRRKFGNDLIRTVRGVGYLVDRPAPTGESPAP</sequence>
<dbReference type="SMART" id="SM00862">
    <property type="entry name" value="Trans_reg_C"/>
    <property type="match status" value="1"/>
</dbReference>
<dbReference type="CDD" id="cd17624">
    <property type="entry name" value="REC_OmpR_PmrA-like"/>
    <property type="match status" value="1"/>
</dbReference>
<evidence type="ECO:0000256" key="4">
    <source>
        <dbReference type="ARBA" id="ARBA00023012"/>
    </source>
</evidence>
<comment type="subcellular location">
    <subcellularLocation>
        <location evidence="1">Cytoplasm</location>
    </subcellularLocation>
</comment>
<evidence type="ECO:0000256" key="2">
    <source>
        <dbReference type="ARBA" id="ARBA00022490"/>
    </source>
</evidence>
<keyword evidence="4" id="KW-0902">Two-component regulatory system</keyword>
<evidence type="ECO:0000256" key="3">
    <source>
        <dbReference type="ARBA" id="ARBA00022553"/>
    </source>
</evidence>
<protein>
    <submittedName>
        <fullName evidence="12">Response regulator transcription factor</fullName>
    </submittedName>
</protein>
<dbReference type="GO" id="GO:0006355">
    <property type="term" value="P:regulation of DNA-templated transcription"/>
    <property type="evidence" value="ECO:0007669"/>
    <property type="project" value="InterPro"/>
</dbReference>
<dbReference type="InterPro" id="IPR039420">
    <property type="entry name" value="WalR-like"/>
</dbReference>
<gene>
    <name evidence="12" type="ORF">Azoinq_02900</name>
</gene>
<dbReference type="SMART" id="SM00448">
    <property type="entry name" value="REC"/>
    <property type="match status" value="1"/>
</dbReference>
<evidence type="ECO:0000259" key="10">
    <source>
        <dbReference type="PROSITE" id="PS50110"/>
    </source>
</evidence>
<accession>A0A975XV82</accession>